<dbReference type="InterPro" id="IPR053008">
    <property type="entry name" value="Phomopsin_biosynth_assoc"/>
</dbReference>
<protein>
    <submittedName>
        <fullName evidence="1">Uncharacterized protein</fullName>
    </submittedName>
</protein>
<name>A0AA39XJ72_9PEZI</name>
<accession>A0AA39XJ72</accession>
<sequence>MIAPAPVPKPSSAAVSWTRRSTHGCRRPVLPPCYYHELSSSLPPILENRKYYSDKSMTVEIQPEQLYRGEFKRIFTMRYHDEHCLFQWRKLQYAFEHKMQFIDSLTIDFPHSKHCADQLAEGPEPHTGLGQEIVLGFYHCHSTTFGLEK</sequence>
<dbReference type="AlphaFoldDB" id="A0AA39XJ72"/>
<gene>
    <name evidence="1" type="ORF">B0T17DRAFT_594768</name>
</gene>
<dbReference type="PANTHER" id="PTHR35896:SF3">
    <property type="entry name" value="MAJOR FACILITATOR SUPERFAMILY TRANSPORTER"/>
    <property type="match status" value="1"/>
</dbReference>
<evidence type="ECO:0000313" key="2">
    <source>
        <dbReference type="Proteomes" id="UP001174934"/>
    </source>
</evidence>
<keyword evidence="2" id="KW-1185">Reference proteome</keyword>
<dbReference type="EMBL" id="JAULSR010000001">
    <property type="protein sequence ID" value="KAK0635028.1"/>
    <property type="molecule type" value="Genomic_DNA"/>
</dbReference>
<dbReference type="Proteomes" id="UP001174934">
    <property type="component" value="Unassembled WGS sequence"/>
</dbReference>
<reference evidence="1" key="1">
    <citation type="submission" date="2023-06" db="EMBL/GenBank/DDBJ databases">
        <title>Genome-scale phylogeny and comparative genomics of the fungal order Sordariales.</title>
        <authorList>
            <consortium name="Lawrence Berkeley National Laboratory"/>
            <person name="Hensen N."/>
            <person name="Bonometti L."/>
            <person name="Westerberg I."/>
            <person name="Brannstrom I.O."/>
            <person name="Guillou S."/>
            <person name="Cros-Aarteil S."/>
            <person name="Calhoun S."/>
            <person name="Haridas S."/>
            <person name="Kuo A."/>
            <person name="Mondo S."/>
            <person name="Pangilinan J."/>
            <person name="Riley R."/>
            <person name="LaButti K."/>
            <person name="Andreopoulos B."/>
            <person name="Lipzen A."/>
            <person name="Chen C."/>
            <person name="Yanf M."/>
            <person name="Daum C."/>
            <person name="Ng V."/>
            <person name="Clum A."/>
            <person name="Steindorff A."/>
            <person name="Ohm R."/>
            <person name="Martin F."/>
            <person name="Silar P."/>
            <person name="Natvig D."/>
            <person name="Lalanne C."/>
            <person name="Gautier V."/>
            <person name="Ament-velasquez S.L."/>
            <person name="Kruys A."/>
            <person name="Hutchinson M.I."/>
            <person name="Powell A.J."/>
            <person name="Barry K."/>
            <person name="Miller A.N."/>
            <person name="Grigoriev I.V."/>
            <person name="Debuchy R."/>
            <person name="Gladieux P."/>
            <person name="Thoren M.H."/>
            <person name="Johannesson H."/>
        </authorList>
    </citation>
    <scope>NUCLEOTIDE SEQUENCE</scope>
    <source>
        <strain evidence="1">SMH3391-2</strain>
    </source>
</reference>
<organism evidence="1 2">
    <name type="scientific">Bombardia bombarda</name>
    <dbReference type="NCBI Taxonomy" id="252184"/>
    <lineage>
        <taxon>Eukaryota</taxon>
        <taxon>Fungi</taxon>
        <taxon>Dikarya</taxon>
        <taxon>Ascomycota</taxon>
        <taxon>Pezizomycotina</taxon>
        <taxon>Sordariomycetes</taxon>
        <taxon>Sordariomycetidae</taxon>
        <taxon>Sordariales</taxon>
        <taxon>Lasiosphaeriaceae</taxon>
        <taxon>Bombardia</taxon>
    </lineage>
</organism>
<proteinExistence type="predicted"/>
<evidence type="ECO:0000313" key="1">
    <source>
        <dbReference type="EMBL" id="KAK0635028.1"/>
    </source>
</evidence>
<comment type="caution">
    <text evidence="1">The sequence shown here is derived from an EMBL/GenBank/DDBJ whole genome shotgun (WGS) entry which is preliminary data.</text>
</comment>
<dbReference type="PANTHER" id="PTHR35896">
    <property type="entry name" value="IG-LIKE DOMAIN-CONTAINING PROTEIN"/>
    <property type="match status" value="1"/>
</dbReference>